<dbReference type="PANTHER" id="PTHR30290">
    <property type="entry name" value="PERIPLASMIC BINDING COMPONENT OF ABC TRANSPORTER"/>
    <property type="match status" value="1"/>
</dbReference>
<accession>A0ABU6MCW8</accession>
<evidence type="ECO:0000256" key="2">
    <source>
        <dbReference type="ARBA" id="ARBA00005695"/>
    </source>
</evidence>
<evidence type="ECO:0000256" key="3">
    <source>
        <dbReference type="ARBA" id="ARBA00022448"/>
    </source>
</evidence>
<keyword evidence="3" id="KW-0813">Transport</keyword>
<dbReference type="InterPro" id="IPR000914">
    <property type="entry name" value="SBP_5_dom"/>
</dbReference>
<dbReference type="InterPro" id="IPR023765">
    <property type="entry name" value="SBP_5_CS"/>
</dbReference>
<dbReference type="Proteomes" id="UP001341444">
    <property type="component" value="Unassembled WGS sequence"/>
</dbReference>
<dbReference type="InterPro" id="IPR030678">
    <property type="entry name" value="Peptide/Ni-bd"/>
</dbReference>
<dbReference type="SUPFAM" id="SSF53850">
    <property type="entry name" value="Periplasmic binding protein-like II"/>
    <property type="match status" value="1"/>
</dbReference>
<dbReference type="PROSITE" id="PS01040">
    <property type="entry name" value="SBP_BACTERIAL_5"/>
    <property type="match status" value="1"/>
</dbReference>
<dbReference type="PROSITE" id="PS51257">
    <property type="entry name" value="PROKAR_LIPOPROTEIN"/>
    <property type="match status" value="1"/>
</dbReference>
<feature type="domain" description="Solute-binding protein family 5" evidence="6">
    <location>
        <begin position="115"/>
        <end position="508"/>
    </location>
</feature>
<name>A0ABU6MCW8_9BACI</name>
<evidence type="ECO:0000313" key="7">
    <source>
        <dbReference type="EMBL" id="MED1202512.1"/>
    </source>
</evidence>
<dbReference type="Gene3D" id="3.40.190.10">
    <property type="entry name" value="Periplasmic binding protein-like II"/>
    <property type="match status" value="1"/>
</dbReference>
<gene>
    <name evidence="7" type="ORF">P4T90_05320</name>
</gene>
<comment type="similarity">
    <text evidence="2">Belongs to the bacterial solute-binding protein 5 family.</text>
</comment>
<dbReference type="PIRSF" id="PIRSF002741">
    <property type="entry name" value="MppA"/>
    <property type="match status" value="1"/>
</dbReference>
<sequence length="599" mass="66277">MNKKKSFTLASITLSAGLLLAACNSSTTGGNTSVTGKDGKLDTSKFPIMVSSNKAPIKGGTLNYGLISDTPFQGTLSEEFESGAPDQEVLQFVEESIFSTNKNYEITNDGACTFTIGSDNKSITIKVKDGVKWSDGQPLTADDIIFPYEVMGSKDYNGVRYGDNTITQDIVGMAAYHAGKAKTISGLQKIDDKTVKISFNHVNPGLLTGIWSYAMPKHYFKGVPISKMATSDQVRKKPIGFGPFEVSKIVPGESVEFTANPNYYKGKPLLNKVILKVVNPQVVVKSLQNGDIDIAEFPSSSYKGNENPKNYKYIARLNYAYSYIGFKLGHWDAKNNVAVADPNSPMANKSLRQALGYALDMKTISQKFYQGLSFPANSIIPSFFSRYHDDNIKGYTFDPEKAKKLLDAAGYKDIDKDGYREDPKGHKLVLNFAGMSGSKVAEPLAQYYIQAWKAIGIHVQLLDGRLQEFNTFYDRVGDTGKDDPKINIYAGSWLTGTDPDPSGLYSKTSLFNFPRFVNNENEKLLQEGISAKAMDPNYRKQVYDQWQQLMFDQAPVIPTLYQYQVYGVNNRVTGYTADTASLWWYKVGVTSDKPATANN</sequence>
<keyword evidence="8" id="KW-1185">Reference proteome</keyword>
<evidence type="ECO:0000313" key="8">
    <source>
        <dbReference type="Proteomes" id="UP001341444"/>
    </source>
</evidence>
<dbReference type="CDD" id="cd08510">
    <property type="entry name" value="PBP2_Lactococcal_OppA_like"/>
    <property type="match status" value="1"/>
</dbReference>
<reference evidence="7 8" key="1">
    <citation type="submission" date="2023-03" db="EMBL/GenBank/DDBJ databases">
        <title>Bacillus Genome Sequencing.</title>
        <authorList>
            <person name="Dunlap C."/>
        </authorList>
    </citation>
    <scope>NUCLEOTIDE SEQUENCE [LARGE SCALE GENOMIC DNA]</scope>
    <source>
        <strain evidence="7 8">B-23453</strain>
    </source>
</reference>
<organism evidence="7 8">
    <name type="scientific">Heyndrickxia acidicola</name>
    <dbReference type="NCBI Taxonomy" id="209389"/>
    <lineage>
        <taxon>Bacteria</taxon>
        <taxon>Bacillati</taxon>
        <taxon>Bacillota</taxon>
        <taxon>Bacilli</taxon>
        <taxon>Bacillales</taxon>
        <taxon>Bacillaceae</taxon>
        <taxon>Heyndrickxia</taxon>
    </lineage>
</organism>
<feature type="signal peptide" evidence="5">
    <location>
        <begin position="1"/>
        <end position="21"/>
    </location>
</feature>
<dbReference type="Pfam" id="PF00496">
    <property type="entry name" value="SBP_bac_5"/>
    <property type="match status" value="1"/>
</dbReference>
<dbReference type="InterPro" id="IPR050034">
    <property type="entry name" value="Opp4A"/>
</dbReference>
<keyword evidence="4 5" id="KW-0732">Signal</keyword>
<comment type="subcellular location">
    <subcellularLocation>
        <location evidence="1">Cell membrane</location>
        <topology evidence="1">Lipid-anchor</topology>
    </subcellularLocation>
</comment>
<evidence type="ECO:0000259" key="6">
    <source>
        <dbReference type="Pfam" id="PF00496"/>
    </source>
</evidence>
<protein>
    <submittedName>
        <fullName evidence="7">Oligopeptide ABC transporter substrate-binding protein</fullName>
    </submittedName>
</protein>
<comment type="caution">
    <text evidence="7">The sequence shown here is derived from an EMBL/GenBank/DDBJ whole genome shotgun (WGS) entry which is preliminary data.</text>
</comment>
<evidence type="ECO:0000256" key="5">
    <source>
        <dbReference type="SAM" id="SignalP"/>
    </source>
</evidence>
<proteinExistence type="inferred from homology"/>
<dbReference type="PANTHER" id="PTHR30290:SF9">
    <property type="entry name" value="OLIGOPEPTIDE-BINDING PROTEIN APPA"/>
    <property type="match status" value="1"/>
</dbReference>
<dbReference type="RefSeq" id="WP_066265583.1">
    <property type="nucleotide sequence ID" value="NZ_JARMAB010000006.1"/>
</dbReference>
<dbReference type="InterPro" id="IPR039424">
    <property type="entry name" value="SBP_5"/>
</dbReference>
<dbReference type="Gene3D" id="3.10.105.10">
    <property type="entry name" value="Dipeptide-binding Protein, Domain 3"/>
    <property type="match status" value="1"/>
</dbReference>
<dbReference type="NCBIfam" id="NF045467">
    <property type="entry name" value="Opp4A"/>
    <property type="match status" value="1"/>
</dbReference>
<evidence type="ECO:0000256" key="4">
    <source>
        <dbReference type="ARBA" id="ARBA00022729"/>
    </source>
</evidence>
<evidence type="ECO:0000256" key="1">
    <source>
        <dbReference type="ARBA" id="ARBA00004193"/>
    </source>
</evidence>
<feature type="chain" id="PRO_5045490757" evidence="5">
    <location>
        <begin position="22"/>
        <end position="599"/>
    </location>
</feature>
<dbReference type="EMBL" id="JARMAB010000006">
    <property type="protein sequence ID" value="MED1202512.1"/>
    <property type="molecule type" value="Genomic_DNA"/>
</dbReference>